<keyword evidence="2" id="KW-0812">Transmembrane</keyword>
<sequence length="452" mass="50334">MEDSLLVKYIYVLLMLHETALSQNCTFLEFYNFNGDTFEVSENSNVNLTFWLNTSVCKQSDVKYRIEVNTKTDKNTQEHEGQIAQRNGQCAAVLPRSVGCLSQAGPAVFYKKVNRSHVEIEWTWTWQNKDSRKFYTLKKILKLNVSCPPQFVNSTVKIDSSSDEQTITLNVKSYSSATGKCVLTPLSLLHNTQRQVTCNIRGEPPDLDLSFPFANENRSIKEWILTYQNEGGSANITIILNKNIEDGTEKDPLFTDKNGKMGPLIFTFSVLLIVIIIALVIVAALVVRKKRKENNGNTTSLEEKSSDLRGSFTEDISTDSHLHNHTYVSASSVRNQKKGRSKGESSSGPVEETYTSATEVRAKKRQEKLDDVACDADDADDADVSSSEEIMVAEPTSGVKNSDGLVYGDLDFSNKTTFNNVANESVSETEYAAINFTAMVPPPHISDYGGEF</sequence>
<evidence type="ECO:0000256" key="2">
    <source>
        <dbReference type="SAM" id="Phobius"/>
    </source>
</evidence>
<protein>
    <submittedName>
        <fullName evidence="3">Uncharacterized protein</fullName>
    </submittedName>
</protein>
<organism evidence="3 4">
    <name type="scientific">Pomacea canaliculata</name>
    <name type="common">Golden apple snail</name>
    <dbReference type="NCBI Taxonomy" id="400727"/>
    <lineage>
        <taxon>Eukaryota</taxon>
        <taxon>Metazoa</taxon>
        <taxon>Spiralia</taxon>
        <taxon>Lophotrochozoa</taxon>
        <taxon>Mollusca</taxon>
        <taxon>Gastropoda</taxon>
        <taxon>Caenogastropoda</taxon>
        <taxon>Architaenioglossa</taxon>
        <taxon>Ampullarioidea</taxon>
        <taxon>Ampullariidae</taxon>
        <taxon>Pomacea</taxon>
    </lineage>
</organism>
<evidence type="ECO:0000313" key="4">
    <source>
        <dbReference type="Proteomes" id="UP000245119"/>
    </source>
</evidence>
<keyword evidence="2" id="KW-1133">Transmembrane helix</keyword>
<proteinExistence type="predicted"/>
<evidence type="ECO:0000313" key="3">
    <source>
        <dbReference type="EMBL" id="PVD27194.1"/>
    </source>
</evidence>
<accession>A0A2T7P1B0</accession>
<reference evidence="3 4" key="1">
    <citation type="submission" date="2018-04" db="EMBL/GenBank/DDBJ databases">
        <title>The genome of golden apple snail Pomacea canaliculata provides insight into stress tolerance and invasive adaptation.</title>
        <authorList>
            <person name="Liu C."/>
            <person name="Liu B."/>
            <person name="Ren Y."/>
            <person name="Zhang Y."/>
            <person name="Wang H."/>
            <person name="Li S."/>
            <person name="Jiang F."/>
            <person name="Yin L."/>
            <person name="Zhang G."/>
            <person name="Qian W."/>
            <person name="Fan W."/>
        </authorList>
    </citation>
    <scope>NUCLEOTIDE SEQUENCE [LARGE SCALE GENOMIC DNA]</scope>
    <source>
        <strain evidence="3">SZHN2017</strain>
        <tissue evidence="3">Muscle</tissue>
    </source>
</reference>
<dbReference type="Proteomes" id="UP000245119">
    <property type="component" value="Linkage Group LG7"/>
</dbReference>
<feature type="transmembrane region" description="Helical" evidence="2">
    <location>
        <begin position="264"/>
        <end position="287"/>
    </location>
</feature>
<evidence type="ECO:0000256" key="1">
    <source>
        <dbReference type="SAM" id="MobiDB-lite"/>
    </source>
</evidence>
<dbReference type="EMBL" id="PZQS01000007">
    <property type="protein sequence ID" value="PVD27194.1"/>
    <property type="molecule type" value="Genomic_DNA"/>
</dbReference>
<keyword evidence="2" id="KW-0472">Membrane</keyword>
<feature type="region of interest" description="Disordered" evidence="1">
    <location>
        <begin position="295"/>
        <end position="387"/>
    </location>
</feature>
<keyword evidence="4" id="KW-1185">Reference proteome</keyword>
<comment type="caution">
    <text evidence="3">The sequence shown here is derived from an EMBL/GenBank/DDBJ whole genome shotgun (WGS) entry which is preliminary data.</text>
</comment>
<feature type="compositionally biased region" description="Acidic residues" evidence="1">
    <location>
        <begin position="372"/>
        <end position="383"/>
    </location>
</feature>
<gene>
    <name evidence="3" type="ORF">C0Q70_12348</name>
</gene>
<name>A0A2T7P1B0_POMCA</name>
<dbReference type="AlphaFoldDB" id="A0A2T7P1B0"/>